<comment type="caution">
    <text evidence="1">The sequence shown here is derived from an EMBL/GenBank/DDBJ whole genome shotgun (WGS) entry which is preliminary data.</text>
</comment>
<reference evidence="1" key="1">
    <citation type="submission" date="2019-08" db="EMBL/GenBank/DDBJ databases">
        <authorList>
            <person name="Kucharzyk K."/>
            <person name="Murdoch R.W."/>
            <person name="Higgins S."/>
            <person name="Loffler F."/>
        </authorList>
    </citation>
    <scope>NUCLEOTIDE SEQUENCE</scope>
</reference>
<protein>
    <submittedName>
        <fullName evidence="1">Uncharacterized protein</fullName>
    </submittedName>
</protein>
<gene>
    <name evidence="1" type="ORF">SDC9_174558</name>
</gene>
<dbReference type="EMBL" id="VSSQ01076910">
    <property type="protein sequence ID" value="MPN27131.1"/>
    <property type="molecule type" value="Genomic_DNA"/>
</dbReference>
<name>A0A645GJI6_9ZZZZ</name>
<evidence type="ECO:0000313" key="1">
    <source>
        <dbReference type="EMBL" id="MPN27131.1"/>
    </source>
</evidence>
<dbReference type="AlphaFoldDB" id="A0A645GJI6"/>
<accession>A0A645GJI6</accession>
<organism evidence="1">
    <name type="scientific">bioreactor metagenome</name>
    <dbReference type="NCBI Taxonomy" id="1076179"/>
    <lineage>
        <taxon>unclassified sequences</taxon>
        <taxon>metagenomes</taxon>
        <taxon>ecological metagenomes</taxon>
    </lineage>
</organism>
<proteinExistence type="predicted"/>
<sequence>MKDAAEVSLNAEIKDFDRQSKGSRIRKRIGE</sequence>